<evidence type="ECO:0000256" key="2">
    <source>
        <dbReference type="SAM" id="MobiDB-lite"/>
    </source>
</evidence>
<feature type="region of interest" description="Disordered" evidence="2">
    <location>
        <begin position="25"/>
        <end position="77"/>
    </location>
</feature>
<dbReference type="Gene3D" id="2.60.40.1240">
    <property type="match status" value="1"/>
</dbReference>
<gene>
    <name evidence="4" type="ORF">ABT272_37465</name>
</gene>
<dbReference type="Proteomes" id="UP001470023">
    <property type="component" value="Unassembled WGS sequence"/>
</dbReference>
<evidence type="ECO:0000256" key="1">
    <source>
        <dbReference type="ARBA" id="ARBA00022729"/>
    </source>
</evidence>
<proteinExistence type="predicted"/>
<evidence type="ECO:0000256" key="3">
    <source>
        <dbReference type="SAM" id="SignalP"/>
    </source>
</evidence>
<dbReference type="EMBL" id="JBEPAZ010000058">
    <property type="protein sequence ID" value="MER6433375.1"/>
    <property type="molecule type" value="Genomic_DNA"/>
</dbReference>
<name>A0ABV1UI27_9ACTN</name>
<comment type="caution">
    <text evidence="4">The sequence shown here is derived from an EMBL/GenBank/DDBJ whole genome shotgun (WGS) entry which is preliminary data.</text>
</comment>
<feature type="signal peptide" evidence="3">
    <location>
        <begin position="1"/>
        <end position="19"/>
    </location>
</feature>
<evidence type="ECO:0008006" key="6">
    <source>
        <dbReference type="Google" id="ProtNLM"/>
    </source>
</evidence>
<dbReference type="InterPro" id="IPR029050">
    <property type="entry name" value="Immunoprotect_excell_Ig-like"/>
</dbReference>
<sequence length="208" mass="20914">MHRSIAAAAAVFALTATLAGCGGSDADNGKAAATKSAGSSDATPSGGQRTPDATPGSTTPSDAKVGDTLSLEGAPGLGAAGHVQADVTLTKYEDNAKPSLDIFAAPDGQRLVAAEFTILSTGDTAYDDPGNLGAKVIDSTGKVYAGKPGDPTAGESLALTLNLQPGAKATGWVIFNVPQDAKITAVTYQMDSLLQPNGEHTGRWTFHT</sequence>
<accession>A0ABV1UI27</accession>
<organism evidence="4 5">
    <name type="scientific">Streptomyces sp. 900105245</name>
    <dbReference type="NCBI Taxonomy" id="3154379"/>
    <lineage>
        <taxon>Bacteria</taxon>
        <taxon>Bacillati</taxon>
        <taxon>Actinomycetota</taxon>
        <taxon>Actinomycetes</taxon>
        <taxon>Kitasatosporales</taxon>
        <taxon>Streptomycetaceae</taxon>
        <taxon>Streptomyces</taxon>
    </lineage>
</organism>
<evidence type="ECO:0000313" key="4">
    <source>
        <dbReference type="EMBL" id="MER6433375.1"/>
    </source>
</evidence>
<keyword evidence="5" id="KW-1185">Reference proteome</keyword>
<protein>
    <recommendedName>
        <fullName evidence="6">DUF4352 domain-containing protein</fullName>
    </recommendedName>
</protein>
<keyword evidence="1 3" id="KW-0732">Signal</keyword>
<feature type="compositionally biased region" description="Low complexity" evidence="2">
    <location>
        <begin position="29"/>
        <end position="43"/>
    </location>
</feature>
<dbReference type="RefSeq" id="WP_352065553.1">
    <property type="nucleotide sequence ID" value="NZ_JBEPAZ010000058.1"/>
</dbReference>
<dbReference type="PROSITE" id="PS51257">
    <property type="entry name" value="PROKAR_LIPOPROTEIN"/>
    <property type="match status" value="1"/>
</dbReference>
<evidence type="ECO:0000313" key="5">
    <source>
        <dbReference type="Proteomes" id="UP001470023"/>
    </source>
</evidence>
<reference evidence="4 5" key="1">
    <citation type="submission" date="2024-06" db="EMBL/GenBank/DDBJ databases">
        <title>The Natural Products Discovery Center: Release of the First 8490 Sequenced Strains for Exploring Actinobacteria Biosynthetic Diversity.</title>
        <authorList>
            <person name="Kalkreuter E."/>
            <person name="Kautsar S.A."/>
            <person name="Yang D."/>
            <person name="Bader C.D."/>
            <person name="Teijaro C.N."/>
            <person name="Fluegel L."/>
            <person name="Davis C.M."/>
            <person name="Simpson J.R."/>
            <person name="Lauterbach L."/>
            <person name="Steele A.D."/>
            <person name="Gui C."/>
            <person name="Meng S."/>
            <person name="Li G."/>
            <person name="Viehrig K."/>
            <person name="Ye F."/>
            <person name="Su P."/>
            <person name="Kiefer A.F."/>
            <person name="Nichols A."/>
            <person name="Cepeda A.J."/>
            <person name="Yan W."/>
            <person name="Fan B."/>
            <person name="Jiang Y."/>
            <person name="Adhikari A."/>
            <person name="Zheng C.-J."/>
            <person name="Schuster L."/>
            <person name="Cowan T.M."/>
            <person name="Smanski M.J."/>
            <person name="Chevrette M.G."/>
            <person name="De Carvalho L.P.S."/>
            <person name="Shen B."/>
        </authorList>
    </citation>
    <scope>NUCLEOTIDE SEQUENCE [LARGE SCALE GENOMIC DNA]</scope>
    <source>
        <strain evidence="4 5">NPDC001166</strain>
    </source>
</reference>
<feature type="chain" id="PRO_5047064938" description="DUF4352 domain-containing protein" evidence="3">
    <location>
        <begin position="20"/>
        <end position="208"/>
    </location>
</feature>